<comment type="caution">
    <text evidence="3">The sequence shown here is derived from an EMBL/GenBank/DDBJ whole genome shotgun (WGS) entry which is preliminary data.</text>
</comment>
<dbReference type="PANTHER" id="PTHR46401:SF2">
    <property type="entry name" value="GLYCOSYLTRANSFERASE WBBK-RELATED"/>
    <property type="match status" value="1"/>
</dbReference>
<dbReference type="AlphaFoldDB" id="A4A140"/>
<dbReference type="InterPro" id="IPR001296">
    <property type="entry name" value="Glyco_trans_1"/>
</dbReference>
<sequence>MSNTTNAKRPFRIGVWCDYSSLTVAPDQGEVGKFIANMIEGLMQQPEQIELRILVRPGDQHLFSGLAKRFPARVMVLPEKAEQRVKLSEALGEWGAAVLRNLSVKRESIKMRLEVELDRVDVWSRNLSQRPRGQRFSFAIKPMIRLINLCARVKCGLRYCKLGAKAGIAQLFCKSMPRSSFHVNSTAQQVASYAECDVWIVPCGVLKTPLNVPAVVFTHGVIQENHSEEFDPGFVRNINSLTLARTSEATLVACISDFIRPNDLIKQLGAPPEKIRMVSTAGAAPFPRTSEHESERLVGPQLLSRPFVLCPASFGPYSGHHQLVQAVAVLRDDYQIEDFSLVLYGDSNEMPAKLSALAAELGLVDRIHVVGPASRERLGALYRHAMGAIVPTQFEATVFPLYEAIQAACPVACSRIPAIAEQFKSMDDAILYIDPLDPNSFARAIMQIRSNGAAIRENQQEASTEIRKRSWKNSALECLNICHEAAEIHRNENRARPVEKLLPGKTRRRITLLHHIAYAGGVWQATSSIVRSLVLINRERQQLEFVLGVHPEQQGYLELQLELPDLHVEPLPPVIVSKTSLINALPNEATILAEQATDEFFFFGGRNDFLLESDGWFAFVDQFTMPLPPIRPYGILIHDMLRLHLPEVFAGAEWDNMVRRGIRPTTNAATVTVTTTSPTAQDVIEEYQLPSSRCRMIPLAHEPAKKFTSIHPTHVQGLKESFVLNVANVSAHKGAEAMLRGFAEVKKRLGWKDWQLVHTGWGTQWFSKHSMDYPDDRHIKHIRELVHELGLVEGEDVVFLGYTNNSQLMDLFQRSKIVVNAARFDNGSYSMIEGAWFGKPVVSRRYKAAEFLDQRFGIGSHFYEGDSAVGLADALEAARVDLTGNGASQLDRLEQICRDEVSLRKFGERLYDLMVEMANGDEISEIPGESLGDASCIKF</sequence>
<protein>
    <submittedName>
        <fullName evidence="3">Mannosyl transferase</fullName>
    </submittedName>
</protein>
<reference evidence="3 4" key="1">
    <citation type="submission" date="2006-02" db="EMBL/GenBank/DDBJ databases">
        <authorList>
            <person name="Amann R."/>
            <person name="Ferriera S."/>
            <person name="Johnson J."/>
            <person name="Kravitz S."/>
            <person name="Halpern A."/>
            <person name="Remington K."/>
            <person name="Beeson K."/>
            <person name="Tran B."/>
            <person name="Rogers Y.-H."/>
            <person name="Friedman R."/>
            <person name="Venter J.C."/>
        </authorList>
    </citation>
    <scope>NUCLEOTIDE SEQUENCE [LARGE SCALE GENOMIC DNA]</scope>
    <source>
        <strain evidence="3 4">DSM 3645</strain>
    </source>
</reference>
<dbReference type="eggNOG" id="COG0438">
    <property type="taxonomic scope" value="Bacteria"/>
</dbReference>
<dbReference type="RefSeq" id="WP_002654905.1">
    <property type="nucleotide sequence ID" value="NZ_CH672377.1"/>
</dbReference>
<dbReference type="EMBL" id="AANZ01000032">
    <property type="protein sequence ID" value="EAQ77500.1"/>
    <property type="molecule type" value="Genomic_DNA"/>
</dbReference>
<accession>A4A140</accession>
<dbReference type="Pfam" id="PF00534">
    <property type="entry name" value="Glycos_transf_1"/>
    <property type="match status" value="1"/>
</dbReference>
<dbReference type="STRING" id="314230.DSM3645_06554"/>
<evidence type="ECO:0000313" key="3">
    <source>
        <dbReference type="EMBL" id="EAQ77500.1"/>
    </source>
</evidence>
<keyword evidence="1 3" id="KW-0808">Transferase</keyword>
<dbReference type="HOGENOM" id="CLU_312325_0_0_0"/>
<evidence type="ECO:0000256" key="1">
    <source>
        <dbReference type="ARBA" id="ARBA00022679"/>
    </source>
</evidence>
<gene>
    <name evidence="3" type="ORF">DSM3645_06554</name>
</gene>
<dbReference type="Pfam" id="PF13692">
    <property type="entry name" value="Glyco_trans_1_4"/>
    <property type="match status" value="1"/>
</dbReference>
<dbReference type="OrthoDB" id="283384at2"/>
<proteinExistence type="predicted"/>
<name>A4A140_9BACT</name>
<dbReference type="Gene3D" id="3.40.50.2000">
    <property type="entry name" value="Glycogen Phosphorylase B"/>
    <property type="match status" value="2"/>
</dbReference>
<evidence type="ECO:0000313" key="4">
    <source>
        <dbReference type="Proteomes" id="UP000004358"/>
    </source>
</evidence>
<dbReference type="GO" id="GO:0016757">
    <property type="term" value="F:glycosyltransferase activity"/>
    <property type="evidence" value="ECO:0007669"/>
    <property type="project" value="InterPro"/>
</dbReference>
<feature type="domain" description="Glycosyl transferase family 1" evidence="2">
    <location>
        <begin position="305"/>
        <end position="461"/>
    </location>
</feature>
<dbReference type="SUPFAM" id="SSF53756">
    <property type="entry name" value="UDP-Glycosyltransferase/glycogen phosphorylase"/>
    <property type="match status" value="2"/>
</dbReference>
<organism evidence="3 4">
    <name type="scientific">Blastopirellula marina DSM 3645</name>
    <dbReference type="NCBI Taxonomy" id="314230"/>
    <lineage>
        <taxon>Bacteria</taxon>
        <taxon>Pseudomonadati</taxon>
        <taxon>Planctomycetota</taxon>
        <taxon>Planctomycetia</taxon>
        <taxon>Pirellulales</taxon>
        <taxon>Pirellulaceae</taxon>
        <taxon>Blastopirellula</taxon>
    </lineage>
</organism>
<dbReference type="Proteomes" id="UP000004358">
    <property type="component" value="Unassembled WGS sequence"/>
</dbReference>
<dbReference type="PANTHER" id="PTHR46401">
    <property type="entry name" value="GLYCOSYLTRANSFERASE WBBK-RELATED"/>
    <property type="match status" value="1"/>
</dbReference>
<evidence type="ECO:0000259" key="2">
    <source>
        <dbReference type="Pfam" id="PF00534"/>
    </source>
</evidence>